<evidence type="ECO:0000313" key="3">
    <source>
        <dbReference type="EMBL" id="PVD23270.1"/>
    </source>
</evidence>
<reference evidence="3 4" key="1">
    <citation type="submission" date="2018-04" db="EMBL/GenBank/DDBJ databases">
        <title>The genome of golden apple snail Pomacea canaliculata provides insight into stress tolerance and invasive adaptation.</title>
        <authorList>
            <person name="Liu C."/>
            <person name="Liu B."/>
            <person name="Ren Y."/>
            <person name="Zhang Y."/>
            <person name="Wang H."/>
            <person name="Li S."/>
            <person name="Jiang F."/>
            <person name="Yin L."/>
            <person name="Zhang G."/>
            <person name="Qian W."/>
            <person name="Fan W."/>
        </authorList>
    </citation>
    <scope>NUCLEOTIDE SEQUENCE [LARGE SCALE GENOMIC DNA]</scope>
    <source>
        <strain evidence="3">SZHN2017</strain>
        <tissue evidence="3">Muscle</tissue>
    </source>
</reference>
<dbReference type="Proteomes" id="UP000245119">
    <property type="component" value="Linkage Group LG10"/>
</dbReference>
<evidence type="ECO:0000256" key="1">
    <source>
        <dbReference type="SAM" id="MobiDB-lite"/>
    </source>
</evidence>
<keyword evidence="2" id="KW-0812">Transmembrane</keyword>
<proteinExistence type="predicted"/>
<evidence type="ECO:0000256" key="2">
    <source>
        <dbReference type="SAM" id="Phobius"/>
    </source>
</evidence>
<sequence length="126" mass="13694">MSSINSMEHDNDTMQPLRSSHHDTTNIDDDGATDTERARDDVPVLDCENGGCKVKPLTSKKTHYLRSLKLPRLGCPVRCREGLILSIGVVLTCLALGLIVAGAIRSEDHGSRSAFLHVSSLILNDV</sequence>
<accession>A0A2T7NQ23</accession>
<dbReference type="AlphaFoldDB" id="A0A2T7NQ23"/>
<keyword evidence="2" id="KW-1133">Transmembrane helix</keyword>
<comment type="caution">
    <text evidence="3">The sequence shown here is derived from an EMBL/GenBank/DDBJ whole genome shotgun (WGS) entry which is preliminary data.</text>
</comment>
<keyword evidence="4" id="KW-1185">Reference proteome</keyword>
<dbReference type="EMBL" id="PZQS01000010">
    <property type="protein sequence ID" value="PVD23270.1"/>
    <property type="molecule type" value="Genomic_DNA"/>
</dbReference>
<feature type="region of interest" description="Disordered" evidence="1">
    <location>
        <begin position="1"/>
        <end position="40"/>
    </location>
</feature>
<dbReference type="OrthoDB" id="547680at2759"/>
<evidence type="ECO:0000313" key="4">
    <source>
        <dbReference type="Proteomes" id="UP000245119"/>
    </source>
</evidence>
<organism evidence="3 4">
    <name type="scientific">Pomacea canaliculata</name>
    <name type="common">Golden apple snail</name>
    <dbReference type="NCBI Taxonomy" id="400727"/>
    <lineage>
        <taxon>Eukaryota</taxon>
        <taxon>Metazoa</taxon>
        <taxon>Spiralia</taxon>
        <taxon>Lophotrochozoa</taxon>
        <taxon>Mollusca</taxon>
        <taxon>Gastropoda</taxon>
        <taxon>Caenogastropoda</taxon>
        <taxon>Architaenioglossa</taxon>
        <taxon>Ampullarioidea</taxon>
        <taxon>Ampullariidae</taxon>
        <taxon>Pomacea</taxon>
    </lineage>
</organism>
<name>A0A2T7NQ23_POMCA</name>
<protein>
    <submittedName>
        <fullName evidence="3">Uncharacterized protein</fullName>
    </submittedName>
</protein>
<gene>
    <name evidence="3" type="ORF">C0Q70_16534</name>
</gene>
<keyword evidence="2" id="KW-0472">Membrane</keyword>
<feature type="transmembrane region" description="Helical" evidence="2">
    <location>
        <begin position="82"/>
        <end position="104"/>
    </location>
</feature>